<protein>
    <submittedName>
        <fullName evidence="2">Uncharacterized protein</fullName>
    </submittedName>
</protein>
<name>A0A0F9JL65_9ZZZZ</name>
<evidence type="ECO:0000256" key="1">
    <source>
        <dbReference type="SAM" id="Coils"/>
    </source>
</evidence>
<accession>A0A0F9JL65</accession>
<organism evidence="2">
    <name type="scientific">marine sediment metagenome</name>
    <dbReference type="NCBI Taxonomy" id="412755"/>
    <lineage>
        <taxon>unclassified sequences</taxon>
        <taxon>metagenomes</taxon>
        <taxon>ecological metagenomes</taxon>
    </lineage>
</organism>
<gene>
    <name evidence="2" type="ORF">LCGC14_1441660</name>
</gene>
<proteinExistence type="predicted"/>
<feature type="coiled-coil region" evidence="1">
    <location>
        <begin position="31"/>
        <end position="58"/>
    </location>
</feature>
<comment type="caution">
    <text evidence="2">The sequence shown here is derived from an EMBL/GenBank/DDBJ whole genome shotgun (WGS) entry which is preliminary data.</text>
</comment>
<dbReference type="AlphaFoldDB" id="A0A0F9JL65"/>
<evidence type="ECO:0000313" key="2">
    <source>
        <dbReference type="EMBL" id="KKM70348.1"/>
    </source>
</evidence>
<sequence length="170" mass="17604">MASAIILGAIIAGGVVTAVGQVRAGREAEAQAETQAAIAAQNARLKEFEAKAEQESAAAAAKAFAERGEQITSRQRVLFAKAGVDPSRGTPLSVVVKTAEELEADRLTILREGMISEAQRKAEARIFGLRGSAARRRGRAARRGATLAATGTILSTVGSAGTTGKELDVF</sequence>
<reference evidence="2" key="1">
    <citation type="journal article" date="2015" name="Nature">
        <title>Complex archaea that bridge the gap between prokaryotes and eukaryotes.</title>
        <authorList>
            <person name="Spang A."/>
            <person name="Saw J.H."/>
            <person name="Jorgensen S.L."/>
            <person name="Zaremba-Niedzwiedzka K."/>
            <person name="Martijn J."/>
            <person name="Lind A.E."/>
            <person name="van Eijk R."/>
            <person name="Schleper C."/>
            <person name="Guy L."/>
            <person name="Ettema T.J."/>
        </authorList>
    </citation>
    <scope>NUCLEOTIDE SEQUENCE</scope>
</reference>
<dbReference type="EMBL" id="LAZR01009834">
    <property type="protein sequence ID" value="KKM70348.1"/>
    <property type="molecule type" value="Genomic_DNA"/>
</dbReference>
<keyword evidence="1" id="KW-0175">Coiled coil</keyword>